<dbReference type="InterPro" id="IPR034078">
    <property type="entry name" value="NFX1_fam"/>
</dbReference>
<organism evidence="11 12">
    <name type="scientific">Nicrophorus vespilloides</name>
    <name type="common">Boreal carrion beetle</name>
    <dbReference type="NCBI Taxonomy" id="110193"/>
    <lineage>
        <taxon>Eukaryota</taxon>
        <taxon>Metazoa</taxon>
        <taxon>Ecdysozoa</taxon>
        <taxon>Arthropoda</taxon>
        <taxon>Hexapoda</taxon>
        <taxon>Insecta</taxon>
        <taxon>Pterygota</taxon>
        <taxon>Neoptera</taxon>
        <taxon>Endopterygota</taxon>
        <taxon>Coleoptera</taxon>
        <taxon>Polyphaga</taxon>
        <taxon>Staphyliniformia</taxon>
        <taxon>Silphidae</taxon>
        <taxon>Nicrophorinae</taxon>
        <taxon>Nicrophorus</taxon>
    </lineage>
</organism>
<sequence length="844" mass="94891">MNSKPNDNKNPWNKNTKSKIPTAKNSKNPEEKFKEAQQKLQAAVQKFTKDYESSEEEEELEVDNVIGTILKDYDTSGAGKELLRTRGFLEEAFQSGACTCLICISSIKRTDAIWSCEKCYCFFHLMCIQRWSKDTIFQQKQALEAPVQVRRIKLKWGCPKCRHEYEPEQIPNEYRCFCKKITNPKFQSLIVPHSCGETCRKDLQPYCGHGCLLLCHPGPCPPCPVMVKVTCFCGHSEPKIQRCSNKEWSCSAPCNKLLSCGKHKCSQPCHAGDCLPCSKKSVQKCVCGSTQKLRDCSTPVWQCEKVCRKDLKCGFHKCDEICHTGVCGSCKLSEIRTCPCGKSNYQLPCTEDTPTCGDTCGKVLECGMHICNRRCHKDKCSQCLETVTKSCRCGLHKKQIQCCKPYVCETKCKQMRDCNKHPCNKKCCDGKDCPSCEKPCGKTLTCRKHACASVCHRGPCYPCNLTETLKCFCGATSIVVPCGKKKSTKPPKCSKICKKSTECHHKKSVPHKCHFGDCPQCKQICDKPRDTCSHKCPSTCHSSVLMKFEAPRASTPWEQEAPTITKCALPCPNCIVPVPVTCLGGHETADYACYLAIPSSCYKPCKRELPCGNHTCSKDCHTVEEAPNSLKAGKNCEECNSGCTKPRPEGCTHQCPKPCHPGSCPPCQLMVRIKCHCNLSQPYVSCKDWTTGDRDALQSCGNRCPSKYPCGHQCRANCHQGDCPNAEDCKKKMKISCPCKRIKKDITCDVQRKTGGVLECDEVCAEKKLEERKLKDLENEKRKKEEEIKNQKELEKYEKMMQGKKKSKERKNVEIVEQKSFMQKYWMFIVGFVVVAIGIYLSLS</sequence>
<dbReference type="PANTHER" id="PTHR12360:SF1">
    <property type="entry name" value="NF-X1-TYPE ZINC FINGER PROTEIN NFXL1"/>
    <property type="match status" value="1"/>
</dbReference>
<keyword evidence="9" id="KW-0812">Transmembrane</keyword>
<evidence type="ECO:0000313" key="11">
    <source>
        <dbReference type="Proteomes" id="UP000695000"/>
    </source>
</evidence>
<feature type="transmembrane region" description="Helical" evidence="9">
    <location>
        <begin position="825"/>
        <end position="843"/>
    </location>
</feature>
<dbReference type="Proteomes" id="UP000695000">
    <property type="component" value="Unplaced"/>
</dbReference>
<feature type="coiled-coil region" evidence="7">
    <location>
        <begin position="760"/>
        <end position="814"/>
    </location>
</feature>
<keyword evidence="7" id="KW-0175">Coiled coil</keyword>
<keyword evidence="11" id="KW-1185">Reference proteome</keyword>
<feature type="region of interest" description="Disordered" evidence="8">
    <location>
        <begin position="1"/>
        <end position="35"/>
    </location>
</feature>
<dbReference type="InterPro" id="IPR000967">
    <property type="entry name" value="Znf_NFX1"/>
</dbReference>
<evidence type="ECO:0000256" key="3">
    <source>
        <dbReference type="ARBA" id="ARBA00022737"/>
    </source>
</evidence>
<dbReference type="Pfam" id="PF21203">
    <property type="entry name" value="ECM10"/>
    <property type="match status" value="1"/>
</dbReference>
<keyword evidence="2" id="KW-0479">Metal-binding</keyword>
<keyword evidence="4 6" id="KW-0863">Zinc-finger</keyword>
<dbReference type="CDD" id="cd16697">
    <property type="entry name" value="RING-CH-C4HC3_NFXL1"/>
    <property type="match status" value="1"/>
</dbReference>
<evidence type="ECO:0000256" key="7">
    <source>
        <dbReference type="SAM" id="Coils"/>
    </source>
</evidence>
<dbReference type="SMART" id="SM00438">
    <property type="entry name" value="ZnF_NFX"/>
    <property type="match status" value="12"/>
</dbReference>
<reference evidence="12" key="1">
    <citation type="submission" date="2025-08" db="UniProtKB">
        <authorList>
            <consortium name="RefSeq"/>
        </authorList>
    </citation>
    <scope>IDENTIFICATION</scope>
    <source>
        <tissue evidence="12">Whole Larva</tissue>
    </source>
</reference>
<dbReference type="InterPro" id="IPR001841">
    <property type="entry name" value="Znf_RING"/>
</dbReference>
<name>A0ABM1N3Z9_NICVS</name>
<dbReference type="PROSITE" id="PS50089">
    <property type="entry name" value="ZF_RING_2"/>
    <property type="match status" value="1"/>
</dbReference>
<feature type="compositionally biased region" description="Low complexity" evidence="8">
    <location>
        <begin position="1"/>
        <end position="15"/>
    </location>
</feature>
<accession>A0ABM1N3Z9</accession>
<evidence type="ECO:0000259" key="10">
    <source>
        <dbReference type="PROSITE" id="PS50089"/>
    </source>
</evidence>
<evidence type="ECO:0000256" key="1">
    <source>
        <dbReference type="ARBA" id="ARBA00007269"/>
    </source>
</evidence>
<protein>
    <submittedName>
        <fullName evidence="12">NF-X1-type zinc finger protein NFXL1</fullName>
    </submittedName>
</protein>
<feature type="domain" description="RING-type" evidence="10">
    <location>
        <begin position="100"/>
        <end position="162"/>
    </location>
</feature>
<proteinExistence type="inferred from homology"/>
<evidence type="ECO:0000256" key="9">
    <source>
        <dbReference type="SAM" id="Phobius"/>
    </source>
</evidence>
<evidence type="ECO:0000256" key="4">
    <source>
        <dbReference type="ARBA" id="ARBA00022771"/>
    </source>
</evidence>
<keyword evidence="9" id="KW-1133">Transmembrane helix</keyword>
<keyword evidence="5" id="KW-0862">Zinc</keyword>
<evidence type="ECO:0000256" key="8">
    <source>
        <dbReference type="SAM" id="MobiDB-lite"/>
    </source>
</evidence>
<evidence type="ECO:0000313" key="12">
    <source>
        <dbReference type="RefSeq" id="XP_017781549.1"/>
    </source>
</evidence>
<evidence type="ECO:0000256" key="5">
    <source>
        <dbReference type="ARBA" id="ARBA00022833"/>
    </source>
</evidence>
<dbReference type="PANTHER" id="PTHR12360">
    <property type="entry name" value="NUCLEAR TRANSCRIPTION FACTOR, X-BOX BINDING 1 NFX1"/>
    <property type="match status" value="1"/>
</dbReference>
<dbReference type="GeneID" id="108566261"/>
<dbReference type="RefSeq" id="XP_017781549.1">
    <property type="nucleotide sequence ID" value="XM_017926060.1"/>
</dbReference>
<gene>
    <name evidence="12" type="primary">LOC108566261</name>
</gene>
<evidence type="ECO:0000256" key="2">
    <source>
        <dbReference type="ARBA" id="ARBA00022723"/>
    </source>
</evidence>
<comment type="similarity">
    <text evidence="1">Belongs to the NFX1 family.</text>
</comment>
<keyword evidence="9" id="KW-0472">Membrane</keyword>
<keyword evidence="3" id="KW-0677">Repeat</keyword>
<evidence type="ECO:0000256" key="6">
    <source>
        <dbReference type="PROSITE-ProRule" id="PRU00175"/>
    </source>
</evidence>
<dbReference type="Pfam" id="PF01422">
    <property type="entry name" value="zf-NF-X1"/>
    <property type="match status" value="10"/>
</dbReference>
<dbReference type="CDD" id="cd06008">
    <property type="entry name" value="NF-X1-zinc-finger"/>
    <property type="match status" value="5"/>
</dbReference>